<evidence type="ECO:0000313" key="1">
    <source>
        <dbReference type="EMBL" id="GHA94403.1"/>
    </source>
</evidence>
<comment type="caution">
    <text evidence="1">The sequence shown here is derived from an EMBL/GenBank/DDBJ whole genome shotgun (WGS) entry which is preliminary data.</text>
</comment>
<reference evidence="2" key="1">
    <citation type="journal article" date="2019" name="Int. J. Syst. Evol. Microbiol.">
        <title>The Global Catalogue of Microorganisms (GCM) 10K type strain sequencing project: providing services to taxonomists for standard genome sequencing and annotation.</title>
        <authorList>
            <consortium name="The Broad Institute Genomics Platform"/>
            <consortium name="The Broad Institute Genome Sequencing Center for Infectious Disease"/>
            <person name="Wu L."/>
            <person name="Ma J."/>
        </authorList>
    </citation>
    <scope>NUCLEOTIDE SEQUENCE [LARGE SCALE GENOMIC DNA]</scope>
    <source>
        <strain evidence="2">JCM 4737</strain>
    </source>
</reference>
<gene>
    <name evidence="1" type="ORF">GCM10010346_16460</name>
</gene>
<accession>A0ABQ3DIK2</accession>
<evidence type="ECO:0000313" key="2">
    <source>
        <dbReference type="Proteomes" id="UP000599437"/>
    </source>
</evidence>
<organism evidence="1 2">
    <name type="scientific">Streptomyces chryseus</name>
    <dbReference type="NCBI Taxonomy" id="68186"/>
    <lineage>
        <taxon>Bacteria</taxon>
        <taxon>Bacillati</taxon>
        <taxon>Actinomycetota</taxon>
        <taxon>Actinomycetes</taxon>
        <taxon>Kitasatosporales</taxon>
        <taxon>Streptomycetaceae</taxon>
        <taxon>Streptomyces</taxon>
    </lineage>
</organism>
<dbReference type="Proteomes" id="UP000599437">
    <property type="component" value="Unassembled WGS sequence"/>
</dbReference>
<name>A0ABQ3DIK2_9ACTN</name>
<keyword evidence="2" id="KW-1185">Reference proteome</keyword>
<protein>
    <submittedName>
        <fullName evidence="1">Uncharacterized protein</fullName>
    </submittedName>
</protein>
<proteinExistence type="predicted"/>
<dbReference type="RefSeq" id="WP_189714890.1">
    <property type="nucleotide sequence ID" value="NZ_BMVO01000003.1"/>
</dbReference>
<sequence length="170" mass="18703">MRKTVTTSTLPQFTGTTGTGMTFRDVTVLLVRMTAAQVQGWKWIGDEWAGEDPVAGYEVRDTTGALLGAVLPLGHRATRMHAEFYDPKAGDFFPAGETDAAIWTQGIARVLDARTRHVGPVPAGEGFDLDEPRYVHPCWIGTCPEDCPLCDCGWWDRQNLRAHGFQPARG</sequence>
<dbReference type="EMBL" id="BMVO01000003">
    <property type="protein sequence ID" value="GHA94403.1"/>
    <property type="molecule type" value="Genomic_DNA"/>
</dbReference>